<dbReference type="Proteomes" id="UP000301751">
    <property type="component" value="Unassembled WGS sequence"/>
</dbReference>
<organism evidence="4 5">
    <name type="scientific">Pseudaquabacterium pictum</name>
    <dbReference type="NCBI Taxonomy" id="2315236"/>
    <lineage>
        <taxon>Bacteria</taxon>
        <taxon>Pseudomonadati</taxon>
        <taxon>Pseudomonadota</taxon>
        <taxon>Betaproteobacteria</taxon>
        <taxon>Burkholderiales</taxon>
        <taxon>Sphaerotilaceae</taxon>
        <taxon>Pseudaquabacterium</taxon>
    </lineage>
</organism>
<dbReference type="SUPFAM" id="SSF63411">
    <property type="entry name" value="LuxS/MPP-like metallohydrolase"/>
    <property type="match status" value="2"/>
</dbReference>
<name>A0A480AZW5_9BURK</name>
<dbReference type="EMBL" id="BJCL01000009">
    <property type="protein sequence ID" value="GCL64368.1"/>
    <property type="molecule type" value="Genomic_DNA"/>
</dbReference>
<dbReference type="RefSeq" id="WP_137734101.1">
    <property type="nucleotide sequence ID" value="NZ_BJCL01000009.1"/>
</dbReference>
<dbReference type="Pfam" id="PF05193">
    <property type="entry name" value="Peptidase_M16_C"/>
    <property type="match status" value="1"/>
</dbReference>
<gene>
    <name evidence="4" type="ORF">AQPW35_34490</name>
</gene>
<dbReference type="Pfam" id="PF00675">
    <property type="entry name" value="Peptidase_M16"/>
    <property type="match status" value="1"/>
</dbReference>
<feature type="domain" description="Peptidase M16 N-terminal" evidence="2">
    <location>
        <begin position="17"/>
        <end position="163"/>
    </location>
</feature>
<evidence type="ECO:0000259" key="2">
    <source>
        <dbReference type="Pfam" id="PF00675"/>
    </source>
</evidence>
<dbReference type="GO" id="GO:0046872">
    <property type="term" value="F:metal ion binding"/>
    <property type="evidence" value="ECO:0007669"/>
    <property type="project" value="InterPro"/>
</dbReference>
<sequence length="426" mass="46019">MSAGTASLHTLANGVQVVLLDLPQLQTCSASIFVRCGSGHERSRRNGIGHVIEHMAFKGTATRDARQINLDAERLGAEVNAHTDKDHTAFHMRGLADHAPRLLRMLADIVRHATFPEAEFERERSVLLHEFTEDEDDPMSTAFKLFDRAAWGTHALAQPVIGTRANIERFRRADLVDHVAQHYTGANLVVAVAGPLDADTLLREAEAAFGSMPAGQPNRLTAPAWHGGIKQRAMAGSSQTHLVLGFPVPAMQADDPTAALAAALLGEGMSSPLMDQLREQRGLVYYAACSADLIDSGGQFIIEASTSPAQLDEALTALGALLAEQAERITAQDLERARNQIRVRRLRGLERTGRRLEEAALDALLLGRLRDRADWLARMDAVDADAVRRLFAGMAASGAALALTGRVPRGSADRARDRLAAAGLLR</sequence>
<comment type="caution">
    <text evidence="4">The sequence shown here is derived from an EMBL/GenBank/DDBJ whole genome shotgun (WGS) entry which is preliminary data.</text>
</comment>
<protein>
    <submittedName>
        <fullName evidence="4">Peptidase M16</fullName>
    </submittedName>
</protein>
<dbReference type="InterPro" id="IPR011249">
    <property type="entry name" value="Metalloenz_LuxS/M16"/>
</dbReference>
<evidence type="ECO:0000313" key="5">
    <source>
        <dbReference type="Proteomes" id="UP000301751"/>
    </source>
</evidence>
<accession>A0A480AZW5</accession>
<reference evidence="5" key="1">
    <citation type="submission" date="2019-03" db="EMBL/GenBank/DDBJ databases">
        <title>Aquabacterium pictum sp.nov., the first bacteriochlorophyll a-containing freshwater bacterium in the genus Aquabacterium of the class Betaproteobacteria.</title>
        <authorList>
            <person name="Hirose S."/>
            <person name="Tank M."/>
            <person name="Hara E."/>
            <person name="Tamaki H."/>
            <person name="Takaichi S."/>
            <person name="Haruta S."/>
            <person name="Hanada S."/>
        </authorList>
    </citation>
    <scope>NUCLEOTIDE SEQUENCE [LARGE SCALE GENOMIC DNA]</scope>
    <source>
        <strain evidence="5">W35</strain>
    </source>
</reference>
<dbReference type="OrthoDB" id="9811314at2"/>
<keyword evidence="5" id="KW-1185">Reference proteome</keyword>
<feature type="domain" description="Peptidase M16 C-terminal" evidence="3">
    <location>
        <begin position="170"/>
        <end position="340"/>
    </location>
</feature>
<dbReference type="AlphaFoldDB" id="A0A480AZW5"/>
<dbReference type="InterPro" id="IPR007863">
    <property type="entry name" value="Peptidase_M16_C"/>
</dbReference>
<evidence type="ECO:0000259" key="3">
    <source>
        <dbReference type="Pfam" id="PF05193"/>
    </source>
</evidence>
<dbReference type="Gene3D" id="3.30.830.10">
    <property type="entry name" value="Metalloenzyme, LuxS/M16 peptidase-like"/>
    <property type="match status" value="2"/>
</dbReference>
<proteinExistence type="inferred from homology"/>
<comment type="similarity">
    <text evidence="1">Belongs to the peptidase M16 family.</text>
</comment>
<dbReference type="InterPro" id="IPR050361">
    <property type="entry name" value="MPP/UQCRC_Complex"/>
</dbReference>
<dbReference type="PANTHER" id="PTHR11851">
    <property type="entry name" value="METALLOPROTEASE"/>
    <property type="match status" value="1"/>
</dbReference>
<evidence type="ECO:0000256" key="1">
    <source>
        <dbReference type="ARBA" id="ARBA00007261"/>
    </source>
</evidence>
<dbReference type="PANTHER" id="PTHR11851:SF49">
    <property type="entry name" value="MITOCHONDRIAL-PROCESSING PEPTIDASE SUBUNIT ALPHA"/>
    <property type="match status" value="1"/>
</dbReference>
<dbReference type="InterPro" id="IPR011765">
    <property type="entry name" value="Pept_M16_N"/>
</dbReference>
<evidence type="ECO:0000313" key="4">
    <source>
        <dbReference type="EMBL" id="GCL64368.1"/>
    </source>
</evidence>